<keyword evidence="8" id="KW-0949">S-adenosyl-L-methionine</keyword>
<evidence type="ECO:0000256" key="9">
    <source>
        <dbReference type="ARBA" id="ARBA00030757"/>
    </source>
</evidence>
<evidence type="ECO:0000256" key="10">
    <source>
        <dbReference type="ARBA" id="ARBA00031323"/>
    </source>
</evidence>
<comment type="similarity">
    <text evidence="2">Belongs to the methyltransferase superfamily. L-isoaspartyl/D-aspartyl protein methyltransferase family.</text>
</comment>
<dbReference type="InterPro" id="IPR029063">
    <property type="entry name" value="SAM-dependent_MTases_sf"/>
</dbReference>
<evidence type="ECO:0000256" key="1">
    <source>
        <dbReference type="ARBA" id="ARBA00004496"/>
    </source>
</evidence>
<dbReference type="RefSeq" id="WP_044404486.1">
    <property type="nucleotide sequence ID" value="NZ_JXXE01000020.1"/>
</dbReference>
<evidence type="ECO:0000256" key="3">
    <source>
        <dbReference type="ARBA" id="ARBA00011890"/>
    </source>
</evidence>
<keyword evidence="7 12" id="KW-0808">Transferase</keyword>
<dbReference type="PANTHER" id="PTHR11579:SF0">
    <property type="entry name" value="PROTEIN-L-ISOASPARTATE(D-ASPARTATE) O-METHYLTRANSFERASE"/>
    <property type="match status" value="1"/>
</dbReference>
<dbReference type="EMBL" id="JXXE01000020">
    <property type="protein sequence ID" value="KIZ48046.1"/>
    <property type="molecule type" value="Genomic_DNA"/>
</dbReference>
<evidence type="ECO:0000256" key="4">
    <source>
        <dbReference type="ARBA" id="ARBA00013346"/>
    </source>
</evidence>
<dbReference type="SUPFAM" id="SSF53335">
    <property type="entry name" value="S-adenosyl-L-methionine-dependent methyltransferases"/>
    <property type="match status" value="1"/>
</dbReference>
<dbReference type="AlphaFoldDB" id="A0A0D7F5J4"/>
<comment type="subcellular location">
    <subcellularLocation>
        <location evidence="1">Cytoplasm</location>
    </subcellularLocation>
</comment>
<gene>
    <name evidence="12" type="ORF">OO17_01005</name>
</gene>
<reference evidence="12 13" key="1">
    <citation type="submission" date="2014-11" db="EMBL/GenBank/DDBJ databases">
        <title>Genomics and ecophysiology of heterotrophic nitrogen fixing bacteria isolated from estuarine surface water.</title>
        <authorList>
            <person name="Bentzon-Tilia M."/>
            <person name="Severin I."/>
            <person name="Hansen L.H."/>
            <person name="Riemann L."/>
        </authorList>
    </citation>
    <scope>NUCLEOTIDE SEQUENCE [LARGE SCALE GENOMIC DNA]</scope>
    <source>
        <strain evidence="12 13">BAL398</strain>
    </source>
</reference>
<dbReference type="GO" id="GO:0004719">
    <property type="term" value="F:protein-L-isoaspartate (D-aspartate) O-methyltransferase activity"/>
    <property type="evidence" value="ECO:0007669"/>
    <property type="project" value="UniProtKB-EC"/>
</dbReference>
<evidence type="ECO:0000256" key="2">
    <source>
        <dbReference type="ARBA" id="ARBA00005369"/>
    </source>
</evidence>
<dbReference type="OrthoDB" id="9807766at2"/>
<organism evidence="12 13">
    <name type="scientific">Rhodopseudomonas palustris</name>
    <dbReference type="NCBI Taxonomy" id="1076"/>
    <lineage>
        <taxon>Bacteria</taxon>
        <taxon>Pseudomonadati</taxon>
        <taxon>Pseudomonadota</taxon>
        <taxon>Alphaproteobacteria</taxon>
        <taxon>Hyphomicrobiales</taxon>
        <taxon>Nitrobacteraceae</taxon>
        <taxon>Rhodopseudomonas</taxon>
    </lineage>
</organism>
<proteinExistence type="inferred from homology"/>
<dbReference type="PATRIC" id="fig|1076.23.peg.1303"/>
<sequence length="279" mass="30304">MTTDRSQKYRTFYAELIAGHRDPRVRDAFAAVPREPFAGPGPWSMKGLGKAYVLTPDDDPAFLYQDALVALDAARGVNIGQPGVHALWLAAVRPQPGEQVLQVGAGSGYYTAILAHLVGPQGRVFAYEIDPDFAARARDNLKDLPQVELRAESAIADGLPKVDVVYVCAGITQPSWAWIEALRPGGRLLFPLQPPEGVGGMLLIERPAQGTAWPAKFVSRAAFINCVGPQDPEAGRRLTAAFAGGWESVRSFWIDDAPDDNCWYSGDGWWLSTEPAETD</sequence>
<comment type="caution">
    <text evidence="12">The sequence shown here is derived from an EMBL/GenBank/DDBJ whole genome shotgun (WGS) entry which is preliminary data.</text>
</comment>
<evidence type="ECO:0000256" key="6">
    <source>
        <dbReference type="ARBA" id="ARBA00022603"/>
    </source>
</evidence>
<evidence type="ECO:0000256" key="11">
    <source>
        <dbReference type="ARBA" id="ARBA00031350"/>
    </source>
</evidence>
<evidence type="ECO:0000313" key="12">
    <source>
        <dbReference type="EMBL" id="KIZ48046.1"/>
    </source>
</evidence>
<dbReference type="InterPro" id="IPR000682">
    <property type="entry name" value="PCMT"/>
</dbReference>
<dbReference type="Gene3D" id="3.40.50.150">
    <property type="entry name" value="Vaccinia Virus protein VP39"/>
    <property type="match status" value="1"/>
</dbReference>
<dbReference type="Pfam" id="PF01135">
    <property type="entry name" value="PCMT"/>
    <property type="match status" value="1"/>
</dbReference>
<dbReference type="Proteomes" id="UP000032515">
    <property type="component" value="Unassembled WGS sequence"/>
</dbReference>
<dbReference type="PANTHER" id="PTHR11579">
    <property type="entry name" value="PROTEIN-L-ISOASPARTATE O-METHYLTRANSFERASE"/>
    <property type="match status" value="1"/>
</dbReference>
<evidence type="ECO:0000313" key="13">
    <source>
        <dbReference type="Proteomes" id="UP000032515"/>
    </source>
</evidence>
<evidence type="ECO:0000256" key="8">
    <source>
        <dbReference type="ARBA" id="ARBA00022691"/>
    </source>
</evidence>
<dbReference type="GO" id="GO:0005737">
    <property type="term" value="C:cytoplasm"/>
    <property type="evidence" value="ECO:0007669"/>
    <property type="project" value="UniProtKB-SubCell"/>
</dbReference>
<evidence type="ECO:0000256" key="7">
    <source>
        <dbReference type="ARBA" id="ARBA00022679"/>
    </source>
</evidence>
<dbReference type="GO" id="GO:0032259">
    <property type="term" value="P:methylation"/>
    <property type="evidence" value="ECO:0007669"/>
    <property type="project" value="UniProtKB-KW"/>
</dbReference>
<evidence type="ECO:0000256" key="5">
    <source>
        <dbReference type="ARBA" id="ARBA00022490"/>
    </source>
</evidence>
<accession>A0A0D7F5J4</accession>
<keyword evidence="5" id="KW-0963">Cytoplasm</keyword>
<name>A0A0D7F5J4_RHOPL</name>
<keyword evidence="6 12" id="KW-0489">Methyltransferase</keyword>
<protein>
    <recommendedName>
        <fullName evidence="4">Protein-L-isoaspartate O-methyltransferase</fullName>
        <ecNumber evidence="3">2.1.1.77</ecNumber>
    </recommendedName>
    <alternativeName>
        <fullName evidence="11">L-isoaspartyl protein carboxyl methyltransferase</fullName>
    </alternativeName>
    <alternativeName>
        <fullName evidence="9">Protein L-isoaspartyl methyltransferase</fullName>
    </alternativeName>
    <alternativeName>
        <fullName evidence="10">Protein-beta-aspartate methyltransferase</fullName>
    </alternativeName>
</protein>
<dbReference type="EC" id="2.1.1.77" evidence="3"/>